<name>A0A6J1MDS4_DROHY</name>
<keyword evidence="1" id="KW-0175">Coiled coil</keyword>
<proteinExistence type="predicted"/>
<dbReference type="Proteomes" id="UP000504633">
    <property type="component" value="Unplaced"/>
</dbReference>
<dbReference type="AlphaFoldDB" id="A0A6J1MDS4"/>
<organism evidence="3 4">
    <name type="scientific">Drosophila hydei</name>
    <name type="common">Fruit fly</name>
    <dbReference type="NCBI Taxonomy" id="7224"/>
    <lineage>
        <taxon>Eukaryota</taxon>
        <taxon>Metazoa</taxon>
        <taxon>Ecdysozoa</taxon>
        <taxon>Arthropoda</taxon>
        <taxon>Hexapoda</taxon>
        <taxon>Insecta</taxon>
        <taxon>Pterygota</taxon>
        <taxon>Neoptera</taxon>
        <taxon>Endopterygota</taxon>
        <taxon>Diptera</taxon>
        <taxon>Brachycera</taxon>
        <taxon>Muscomorpha</taxon>
        <taxon>Ephydroidea</taxon>
        <taxon>Drosophilidae</taxon>
        <taxon>Drosophila</taxon>
    </lineage>
</organism>
<gene>
    <name evidence="4" type="primary">LOC111602366</name>
</gene>
<keyword evidence="3" id="KW-1185">Reference proteome</keyword>
<dbReference type="OMA" id="KRNHLNA"/>
<accession>A0A6J1MDS4</accession>
<evidence type="ECO:0000256" key="1">
    <source>
        <dbReference type="SAM" id="Coils"/>
    </source>
</evidence>
<feature type="coiled-coil region" evidence="1">
    <location>
        <begin position="131"/>
        <end position="165"/>
    </location>
</feature>
<dbReference type="RefSeq" id="XP_023175146.2">
    <property type="nucleotide sequence ID" value="XM_023319378.2"/>
</dbReference>
<feature type="region of interest" description="Disordered" evidence="2">
    <location>
        <begin position="354"/>
        <end position="378"/>
    </location>
</feature>
<evidence type="ECO:0000313" key="3">
    <source>
        <dbReference type="Proteomes" id="UP000504633"/>
    </source>
</evidence>
<reference evidence="4" key="1">
    <citation type="submission" date="2025-08" db="UniProtKB">
        <authorList>
            <consortium name="RefSeq"/>
        </authorList>
    </citation>
    <scope>IDENTIFICATION</scope>
    <source>
        <strain evidence="4">15085-1641.00</strain>
        <tissue evidence="4">Whole body</tissue>
    </source>
</reference>
<protein>
    <submittedName>
        <fullName evidence="4">Uncharacterized protein LOC111602366</fullName>
    </submittedName>
</protein>
<evidence type="ECO:0000313" key="4">
    <source>
        <dbReference type="RefSeq" id="XP_023175146.2"/>
    </source>
</evidence>
<sequence length="477" mass="56706">MMKKFKSKIYRKYEDYIRPQDYLEPDAPKSINLCIDDFNARGEVANPRAPCVVTSIDPEYIKDAGLQRLAKKFRMKTDILLLREITRNKFMCYATQEMFLDKKREIEYQNKLFEEAEEFRKFADDSLMKMKATEFKKMLEAQETLKKLKENKVAEELNQVKLQHQRVLMEVQEIFGRFQYLLKLISYFDDTVEQQTEQVDSKLCMPNHITKMVISERHPAGLEQVKQVNDYMEHVIRPYLAKRNHLNADIWIGGYERNRMKVANYNKRFTQLALLNHIVSMLHEKAEKTQRRNAGAVVFLKDPEFLQRRVAALQQRALGLFADYEQSYCKDKLSLKLNSIVPVILKLLQNKVEPEAQQPRKQPPKTPPQKHSKQWRTLDDMRAPVSKKPTAVYKDEQDTTLAKVEKIQTFALELLRKLDAIPPDELRRLEQSVRRRIAKQKEMSRRALVKQNRLHNWMEHFKKHHRLRQALRNKHKV</sequence>
<dbReference type="KEGG" id="dhe:111602366"/>
<evidence type="ECO:0000256" key="2">
    <source>
        <dbReference type="SAM" id="MobiDB-lite"/>
    </source>
</evidence>
<dbReference type="OrthoDB" id="8026454at2759"/>
<dbReference type="GeneID" id="111602366"/>